<evidence type="ECO:0000256" key="7">
    <source>
        <dbReference type="RuleBase" id="RU000461"/>
    </source>
</evidence>
<dbReference type="GO" id="GO:0020037">
    <property type="term" value="F:heme binding"/>
    <property type="evidence" value="ECO:0007669"/>
    <property type="project" value="InterPro"/>
</dbReference>
<evidence type="ECO:0000256" key="5">
    <source>
        <dbReference type="ARBA" id="ARBA00023004"/>
    </source>
</evidence>
<reference evidence="9 10" key="1">
    <citation type="journal article" date="2014" name="BMC Genomics">
        <title>Comparative genomics of the major fungal agents of human and animal Sporotrichosis: Sporothrix schenckii and Sporothrix brasiliensis.</title>
        <authorList>
            <person name="Teixeira M.M."/>
            <person name="de Almeida L.G."/>
            <person name="Kubitschek-Barreira P."/>
            <person name="Alves F.L."/>
            <person name="Kioshima E.S."/>
            <person name="Abadio A.K."/>
            <person name="Fernandes L."/>
            <person name="Derengowski L.S."/>
            <person name="Ferreira K.S."/>
            <person name="Souza R.C."/>
            <person name="Ruiz J.C."/>
            <person name="de Andrade N.C."/>
            <person name="Paes H.C."/>
            <person name="Nicola A.M."/>
            <person name="Albuquerque P."/>
            <person name="Gerber A.L."/>
            <person name="Martins V.P."/>
            <person name="Peconick L.D."/>
            <person name="Neto A.V."/>
            <person name="Chaucanez C.B."/>
            <person name="Silva P.A."/>
            <person name="Cunha O.L."/>
            <person name="de Oliveira F.F."/>
            <person name="dos Santos T.C."/>
            <person name="Barros A.L."/>
            <person name="Soares M.A."/>
            <person name="de Oliveira L.M."/>
            <person name="Marini M.M."/>
            <person name="Villalobos-Duno H."/>
            <person name="Cunha M.M."/>
            <person name="de Hoog S."/>
            <person name="da Silveira J.F."/>
            <person name="Henrissat B."/>
            <person name="Nino-Vega G.A."/>
            <person name="Cisalpino P.S."/>
            <person name="Mora-Montes H.M."/>
            <person name="Almeida S.R."/>
            <person name="Stajich J.E."/>
            <person name="Lopes-Bezerra L.M."/>
            <person name="Vasconcelos A.T."/>
            <person name="Felipe M.S."/>
        </authorList>
    </citation>
    <scope>NUCLEOTIDE SEQUENCE [LARGE SCALE GENOMIC DNA]</scope>
    <source>
        <strain evidence="9 10">1099-18</strain>
    </source>
</reference>
<dbReference type="PANTHER" id="PTHR24305">
    <property type="entry name" value="CYTOCHROME P450"/>
    <property type="match status" value="1"/>
</dbReference>
<dbReference type="PANTHER" id="PTHR24305:SF232">
    <property type="entry name" value="P450, PUTATIVE (EUROFUNG)-RELATED"/>
    <property type="match status" value="1"/>
</dbReference>
<evidence type="ECO:0000313" key="10">
    <source>
        <dbReference type="Proteomes" id="UP000033710"/>
    </source>
</evidence>
<dbReference type="KEGG" id="ssck:SPSK_05184"/>
<comment type="similarity">
    <text evidence="2 7">Belongs to the cytochrome P450 family.</text>
</comment>
<reference evidence="9 10" key="2">
    <citation type="journal article" date="2015" name="Eukaryot. Cell">
        <title>Asexual propagation of a virulent clone complex in a human and feline outbreak of sporotrichosis.</title>
        <authorList>
            <person name="Teixeira Mde M."/>
            <person name="Rodrigues A.M."/>
            <person name="Tsui C.K."/>
            <person name="de Almeida L.G."/>
            <person name="Van Diepeningen A.D."/>
            <person name="van den Ende B.G."/>
            <person name="Fernandes G.F."/>
            <person name="Kano R."/>
            <person name="Hamelin R.C."/>
            <person name="Lopes-Bezerra L.M."/>
            <person name="Vasconcelos A.T."/>
            <person name="de Hoog S."/>
            <person name="de Camargo Z.P."/>
            <person name="Felipe M.S."/>
        </authorList>
    </citation>
    <scope>NUCLEOTIDE SEQUENCE [LARGE SCALE GENOMIC DNA]</scope>
    <source>
        <strain evidence="9 10">1099-18</strain>
    </source>
</reference>
<dbReference type="GO" id="GO:0004497">
    <property type="term" value="F:monooxygenase activity"/>
    <property type="evidence" value="ECO:0007669"/>
    <property type="project" value="UniProtKB-KW"/>
</dbReference>
<dbReference type="Gene3D" id="1.10.630.10">
    <property type="entry name" value="Cytochrome P450"/>
    <property type="match status" value="1"/>
</dbReference>
<dbReference type="EMBL" id="AXCR01000012">
    <property type="protein sequence ID" value="KJR81028.1"/>
    <property type="molecule type" value="Genomic_DNA"/>
</dbReference>
<keyword evidence="7" id="KW-0503">Monooxygenase</keyword>
<organism evidence="9 10">
    <name type="scientific">Sporothrix schenckii 1099-18</name>
    <dbReference type="NCBI Taxonomy" id="1397361"/>
    <lineage>
        <taxon>Eukaryota</taxon>
        <taxon>Fungi</taxon>
        <taxon>Dikarya</taxon>
        <taxon>Ascomycota</taxon>
        <taxon>Pezizomycotina</taxon>
        <taxon>Sordariomycetes</taxon>
        <taxon>Sordariomycetidae</taxon>
        <taxon>Ophiostomatales</taxon>
        <taxon>Ophiostomataceae</taxon>
        <taxon>Sporothrix</taxon>
    </lineage>
</organism>
<keyword evidence="8" id="KW-1133">Transmembrane helix</keyword>
<gene>
    <name evidence="9" type="ORF">SPSK_05184</name>
</gene>
<dbReference type="InterPro" id="IPR050121">
    <property type="entry name" value="Cytochrome_P450_monoxygenase"/>
</dbReference>
<dbReference type="OrthoDB" id="3934656at2759"/>
<keyword evidence="3 6" id="KW-0349">Heme</keyword>
<feature type="binding site" description="axial binding residue" evidence="6">
    <location>
        <position position="498"/>
    </location>
    <ligand>
        <name>heme</name>
        <dbReference type="ChEBI" id="CHEBI:30413"/>
    </ligand>
    <ligandPart>
        <name>Fe</name>
        <dbReference type="ChEBI" id="CHEBI:18248"/>
    </ligandPart>
</feature>
<evidence type="ECO:0000256" key="1">
    <source>
        <dbReference type="ARBA" id="ARBA00001971"/>
    </source>
</evidence>
<dbReference type="InterPro" id="IPR001128">
    <property type="entry name" value="Cyt_P450"/>
</dbReference>
<name>A0A0F2LU83_SPOSC</name>
<comment type="caution">
    <text evidence="9">The sequence shown here is derived from an EMBL/GenBank/DDBJ whole genome shotgun (WGS) entry which is preliminary data.</text>
</comment>
<evidence type="ECO:0000256" key="6">
    <source>
        <dbReference type="PIRSR" id="PIRSR602401-1"/>
    </source>
</evidence>
<keyword evidence="7" id="KW-0560">Oxidoreductase</keyword>
<dbReference type="PRINTS" id="PR00385">
    <property type="entry name" value="P450"/>
</dbReference>
<accession>A0A0F2LU83</accession>
<dbReference type="GO" id="GO:0016705">
    <property type="term" value="F:oxidoreductase activity, acting on paired donors, with incorporation or reduction of molecular oxygen"/>
    <property type="evidence" value="ECO:0007669"/>
    <property type="project" value="InterPro"/>
</dbReference>
<feature type="transmembrane region" description="Helical" evidence="8">
    <location>
        <begin position="20"/>
        <end position="40"/>
    </location>
</feature>
<keyword evidence="5 6" id="KW-0408">Iron</keyword>
<dbReference type="CDD" id="cd11060">
    <property type="entry name" value="CYP57A1-like"/>
    <property type="match status" value="1"/>
</dbReference>
<comment type="cofactor">
    <cofactor evidence="1 6">
        <name>heme</name>
        <dbReference type="ChEBI" id="CHEBI:30413"/>
    </cofactor>
</comment>
<dbReference type="FunFam" id="1.10.630.10:FF:000050">
    <property type="entry name" value="Cytochrome P450 monooxygenase"/>
    <property type="match status" value="1"/>
</dbReference>
<dbReference type="RefSeq" id="XP_016583704.1">
    <property type="nucleotide sequence ID" value="XM_016731934.1"/>
</dbReference>
<dbReference type="InterPro" id="IPR002401">
    <property type="entry name" value="Cyt_P450_E_grp-I"/>
</dbReference>
<proteinExistence type="inferred from homology"/>
<evidence type="ECO:0000256" key="3">
    <source>
        <dbReference type="ARBA" id="ARBA00022617"/>
    </source>
</evidence>
<evidence type="ECO:0000256" key="8">
    <source>
        <dbReference type="SAM" id="Phobius"/>
    </source>
</evidence>
<evidence type="ECO:0000256" key="4">
    <source>
        <dbReference type="ARBA" id="ARBA00022723"/>
    </source>
</evidence>
<evidence type="ECO:0000313" key="9">
    <source>
        <dbReference type="EMBL" id="KJR81028.1"/>
    </source>
</evidence>
<keyword evidence="8" id="KW-0472">Membrane</keyword>
<keyword evidence="4 6" id="KW-0479">Metal-binding</keyword>
<dbReference type="SUPFAM" id="SSF48264">
    <property type="entry name" value="Cytochrome P450"/>
    <property type="match status" value="1"/>
</dbReference>
<dbReference type="VEuPathDB" id="FungiDB:SPSK_05184"/>
<dbReference type="Pfam" id="PF00067">
    <property type="entry name" value="p450"/>
    <property type="match status" value="1"/>
</dbReference>
<protein>
    <recommendedName>
        <fullName evidence="11">Cytochrome P450</fullName>
    </recommendedName>
</protein>
<dbReference type="PRINTS" id="PR00463">
    <property type="entry name" value="EP450I"/>
</dbReference>
<dbReference type="AlphaFoldDB" id="A0A0F2LU83"/>
<keyword evidence="8" id="KW-0812">Transmembrane</keyword>
<dbReference type="InterPro" id="IPR036396">
    <property type="entry name" value="Cyt_P450_sf"/>
</dbReference>
<dbReference type="GeneID" id="27667211"/>
<dbReference type="PROSITE" id="PS00086">
    <property type="entry name" value="CYTOCHROME_P450"/>
    <property type="match status" value="1"/>
</dbReference>
<dbReference type="GO" id="GO:0005506">
    <property type="term" value="F:iron ion binding"/>
    <property type="evidence" value="ECO:0007669"/>
    <property type="project" value="InterPro"/>
</dbReference>
<evidence type="ECO:0008006" key="11">
    <source>
        <dbReference type="Google" id="ProtNLM"/>
    </source>
</evidence>
<dbReference type="Proteomes" id="UP000033710">
    <property type="component" value="Unassembled WGS sequence"/>
</dbReference>
<sequence>MASQFVTAFPPLPALVSRWPFVLLATVAAVFVILATNYFHHGFHKYPGPRLGAVSDLWRFLSVWRGKPQDDLRALHAKHGDVVRVGPNALSFSHPDAVRDIYGISNKLTKSAFYPVQMQLSRGVVLQSLFGTQDQDYHMRLRRTVTSAFSMTAIRQYEPRVNETVRVFLKQTERLYAGRGSDTGHEVVCNFVQWLQYFAFDVITEITYSRRVGFVDRCEDVDGIIAWLAGIFDYQAPVGQMPWLDRLFVKNPVRTLLSKYGFIDNSSATAKFSRARMAERFAEMEEKVTRAQSGGSGSGSGDDDTAVVDKDSMDLLTMFCRAQKADPAFFDDGRLLTMTTSIALAGSDTTAASLSAVFYHLLKNPRCYTRLVAEIDHAVIADADIVTYAEAQQMPYLHACIQETFRMHPAIGLVLERLTPPQGIEIAGQFVPGGTVVGCNPWVIHARQDVFGDDADVFRPERWMVDKDADPAAEAEEEARIKDMANTLFHFGGGSRTCLGKHIALLEMYKLVPSFLRRFDVQLTTDEDWDLHNAWFVKPKKFDVKIVSRSG</sequence>
<dbReference type="InterPro" id="IPR017972">
    <property type="entry name" value="Cyt_P450_CS"/>
</dbReference>
<evidence type="ECO:0000256" key="2">
    <source>
        <dbReference type="ARBA" id="ARBA00010617"/>
    </source>
</evidence>